<evidence type="ECO:0000313" key="4">
    <source>
        <dbReference type="Proteomes" id="UP000062255"/>
    </source>
</evidence>
<dbReference type="OrthoDB" id="4764231at2"/>
<evidence type="ECO:0000313" key="3">
    <source>
        <dbReference type="EMBL" id="AKS31824.1"/>
    </source>
</evidence>
<keyword evidence="2" id="KW-0812">Transmembrane</keyword>
<feature type="region of interest" description="Disordered" evidence="1">
    <location>
        <begin position="51"/>
        <end position="77"/>
    </location>
</feature>
<dbReference type="PATRIC" id="fig|134601.6.peg.1647"/>
<proteinExistence type="predicted"/>
<evidence type="ECO:0000256" key="2">
    <source>
        <dbReference type="SAM" id="Phobius"/>
    </source>
</evidence>
<dbReference type="AlphaFoldDB" id="A0A0K0X320"/>
<dbReference type="RefSeq" id="WP_049744239.1">
    <property type="nucleotide sequence ID" value="NZ_CP012150.1"/>
</dbReference>
<gene>
    <name evidence="3" type="ORF">AFA91_07940</name>
</gene>
<name>A0A0K0X320_MYCGD</name>
<dbReference type="KEGG" id="mgo:AFA91_07940"/>
<feature type="transmembrane region" description="Helical" evidence="2">
    <location>
        <begin position="6"/>
        <end position="24"/>
    </location>
</feature>
<dbReference type="Proteomes" id="UP000062255">
    <property type="component" value="Chromosome"/>
</dbReference>
<protein>
    <submittedName>
        <fullName evidence="3">Uncharacterized protein</fullName>
    </submittedName>
</protein>
<dbReference type="EMBL" id="CP012150">
    <property type="protein sequence ID" value="AKS31824.1"/>
    <property type="molecule type" value="Genomic_DNA"/>
</dbReference>
<dbReference type="STRING" id="134601.AFA91_07940"/>
<keyword evidence="2" id="KW-0472">Membrane</keyword>
<keyword evidence="2" id="KW-1133">Transmembrane helix</keyword>
<sequence>MAAFKIALVVFIAAALIFIVVTGVRRWRADRSLIDLSEPLQARYGTTMSGWPGAIEGQTNQTVAEETIDPDPPGRLP</sequence>
<accession>A0A0K0X320</accession>
<evidence type="ECO:0000256" key="1">
    <source>
        <dbReference type="SAM" id="MobiDB-lite"/>
    </source>
</evidence>
<organism evidence="3 4">
    <name type="scientific">Mycolicibacterium goodii</name>
    <name type="common">Mycobacterium goodii</name>
    <dbReference type="NCBI Taxonomy" id="134601"/>
    <lineage>
        <taxon>Bacteria</taxon>
        <taxon>Bacillati</taxon>
        <taxon>Actinomycetota</taxon>
        <taxon>Actinomycetes</taxon>
        <taxon>Mycobacteriales</taxon>
        <taxon>Mycobacteriaceae</taxon>
        <taxon>Mycolicibacterium</taxon>
    </lineage>
</organism>
<reference evidence="3 4" key="1">
    <citation type="submission" date="2015-07" db="EMBL/GenBank/DDBJ databases">
        <title>Complete genome sequence of Mycobacterium goodii X7B, a facultative thermophilic biodesulfurizing bacterium.</title>
        <authorList>
            <person name="Yu B."/>
            <person name="Li F."/>
            <person name="Xu P."/>
        </authorList>
    </citation>
    <scope>NUCLEOTIDE SEQUENCE [LARGE SCALE GENOMIC DNA]</scope>
    <source>
        <strain evidence="3 4">X7B</strain>
    </source>
</reference>